<name>A0A0G4EL85_VITBC</name>
<dbReference type="AlphaFoldDB" id="A0A0G4EL85"/>
<feature type="compositionally biased region" description="Basic and acidic residues" evidence="1">
    <location>
        <begin position="34"/>
        <end position="48"/>
    </location>
</feature>
<accession>A0A0G4EL85</accession>
<evidence type="ECO:0000256" key="1">
    <source>
        <dbReference type="SAM" id="MobiDB-lite"/>
    </source>
</evidence>
<gene>
    <name evidence="2" type="ORF">Vbra_12388</name>
</gene>
<dbReference type="VEuPathDB" id="CryptoDB:Vbra_12388"/>
<feature type="region of interest" description="Disordered" evidence="1">
    <location>
        <begin position="1"/>
        <end position="48"/>
    </location>
</feature>
<reference evidence="2 3" key="1">
    <citation type="submission" date="2014-11" db="EMBL/GenBank/DDBJ databases">
        <authorList>
            <person name="Zhu J."/>
            <person name="Qi W."/>
            <person name="Song R."/>
        </authorList>
    </citation>
    <scope>NUCLEOTIDE SEQUENCE [LARGE SCALE GENOMIC DNA]</scope>
</reference>
<dbReference type="EMBL" id="CDMY01000259">
    <property type="protein sequence ID" value="CEL97941.1"/>
    <property type="molecule type" value="Genomic_DNA"/>
</dbReference>
<feature type="compositionally biased region" description="Pro residues" evidence="1">
    <location>
        <begin position="187"/>
        <end position="199"/>
    </location>
</feature>
<dbReference type="InParanoid" id="A0A0G4EL85"/>
<feature type="region of interest" description="Disordered" evidence="1">
    <location>
        <begin position="180"/>
        <end position="210"/>
    </location>
</feature>
<evidence type="ECO:0000313" key="2">
    <source>
        <dbReference type="EMBL" id="CEL97941.1"/>
    </source>
</evidence>
<sequence length="257" mass="28567">MISYLSTHHKDRGTSAASRSRSRDRSPRAAHRRVTLEGRRELSHERQRQRQEVVAYWGGGEEKLLTDEEIDAMMPSDEETAAIAEQRRRDKEKLKPEDIAAVRRLIALHRDPRATDEEVLRAKQEIPREVYRTVCHGLERHEIEDLTKLLIRNCRHAASVIAAERGVPPASLFPPPLLPLLATQSHPSPPPPPSPPPAHGPTCTVAPHRHPPTEKIEVLPAPAGYYRVKVSAAVWGEGESGVTGCIASTVAQRPCQA</sequence>
<protein>
    <submittedName>
        <fullName evidence="2">Uncharacterized protein</fullName>
    </submittedName>
</protein>
<proteinExistence type="predicted"/>
<evidence type="ECO:0000313" key="3">
    <source>
        <dbReference type="Proteomes" id="UP000041254"/>
    </source>
</evidence>
<dbReference type="Proteomes" id="UP000041254">
    <property type="component" value="Unassembled WGS sequence"/>
</dbReference>
<organism evidence="2 3">
    <name type="scientific">Vitrella brassicaformis (strain CCMP3155)</name>
    <dbReference type="NCBI Taxonomy" id="1169540"/>
    <lineage>
        <taxon>Eukaryota</taxon>
        <taxon>Sar</taxon>
        <taxon>Alveolata</taxon>
        <taxon>Colpodellida</taxon>
        <taxon>Vitrellaceae</taxon>
        <taxon>Vitrella</taxon>
    </lineage>
</organism>
<keyword evidence="3" id="KW-1185">Reference proteome</keyword>